<proteinExistence type="predicted"/>
<dbReference type="InterPro" id="IPR016181">
    <property type="entry name" value="Acyl_CoA_acyltransferase"/>
</dbReference>
<dbReference type="AlphaFoldDB" id="A0A212IV09"/>
<reference evidence="2" key="1">
    <citation type="submission" date="2016-04" db="EMBL/GenBank/DDBJ databases">
        <authorList>
            <person name="Evans L.H."/>
            <person name="Alamgir A."/>
            <person name="Owens N."/>
            <person name="Weber N.D."/>
            <person name="Virtaneva K."/>
            <person name="Barbian K."/>
            <person name="Babar A."/>
            <person name="Rosenke K."/>
        </authorList>
    </citation>
    <scope>NUCLEOTIDE SEQUENCE</scope>
    <source>
        <strain evidence="2">86</strain>
    </source>
</reference>
<dbReference type="GO" id="GO:0016747">
    <property type="term" value="F:acyltransferase activity, transferring groups other than amino-acyl groups"/>
    <property type="evidence" value="ECO:0007669"/>
    <property type="project" value="InterPro"/>
</dbReference>
<organism evidence="2">
    <name type="scientific">uncultured Eubacteriales bacterium</name>
    <dbReference type="NCBI Taxonomy" id="172733"/>
    <lineage>
        <taxon>Bacteria</taxon>
        <taxon>Bacillati</taxon>
        <taxon>Bacillota</taxon>
        <taxon>Clostridia</taxon>
        <taxon>Eubacteriales</taxon>
        <taxon>environmental samples</taxon>
    </lineage>
</organism>
<dbReference type="InterPro" id="IPR000182">
    <property type="entry name" value="GNAT_dom"/>
</dbReference>
<accession>A0A212IV09</accession>
<dbReference type="Pfam" id="PF00583">
    <property type="entry name" value="Acetyltransf_1"/>
    <property type="match status" value="1"/>
</dbReference>
<name>A0A212IV09_9FIRM</name>
<dbReference type="EMBL" id="FLUN01000001">
    <property type="protein sequence ID" value="SBV91041.1"/>
    <property type="molecule type" value="Genomic_DNA"/>
</dbReference>
<sequence>MNEDIGLVFYESKYDEDLVKFELESAQEQFTAYPQEILQTLVDIERHYILIVQKQKVVGYFVLHENNGPLEIGSHNKALLIRALAVSKNEQGKGHALSAMKMLPDFTKNHFKNIEELVLVVNHANIPAQNLYKKSGFSDTGIRRNGKHGLQFIYNNILIF</sequence>
<evidence type="ECO:0000313" key="2">
    <source>
        <dbReference type="EMBL" id="SBV91041.1"/>
    </source>
</evidence>
<dbReference type="SUPFAM" id="SSF55729">
    <property type="entry name" value="Acyl-CoA N-acyltransferases (Nat)"/>
    <property type="match status" value="1"/>
</dbReference>
<dbReference type="PROSITE" id="PS51186">
    <property type="entry name" value="GNAT"/>
    <property type="match status" value="1"/>
</dbReference>
<evidence type="ECO:0000259" key="1">
    <source>
        <dbReference type="PROSITE" id="PS51186"/>
    </source>
</evidence>
<protein>
    <submittedName>
        <fullName evidence="2">YbbJ</fullName>
    </submittedName>
</protein>
<gene>
    <name evidence="2" type="primary">ybbJ</name>
    <name evidence="2" type="ORF">KL86CLO1_10066</name>
</gene>
<dbReference type="Gene3D" id="3.40.630.30">
    <property type="match status" value="1"/>
</dbReference>
<feature type="domain" description="N-acetyltransferase" evidence="1">
    <location>
        <begin position="9"/>
        <end position="159"/>
    </location>
</feature>